<reference evidence="20" key="2">
    <citation type="submission" date="2025-09" db="UniProtKB">
        <authorList>
            <consortium name="Ensembl"/>
        </authorList>
    </citation>
    <scope>IDENTIFICATION</scope>
</reference>
<keyword evidence="3" id="KW-1003">Cell membrane</keyword>
<keyword evidence="8 16" id="KW-0472">Membrane</keyword>
<feature type="transmembrane region" description="Helical" evidence="16">
    <location>
        <begin position="124"/>
        <end position="147"/>
    </location>
</feature>
<dbReference type="AlphaFoldDB" id="A0A3Q3VQ44"/>
<evidence type="ECO:0000259" key="19">
    <source>
        <dbReference type="PROSITE" id="PS50261"/>
    </source>
</evidence>
<evidence type="ECO:0000256" key="6">
    <source>
        <dbReference type="ARBA" id="ARBA00022989"/>
    </source>
</evidence>
<dbReference type="Gene3D" id="4.10.1240.10">
    <property type="entry name" value="GPCR, family 2, extracellular hormone receptor domain"/>
    <property type="match status" value="1"/>
</dbReference>
<dbReference type="InterPro" id="IPR017981">
    <property type="entry name" value="GPCR_2-like_7TM"/>
</dbReference>
<dbReference type="InterPro" id="IPR050332">
    <property type="entry name" value="GPCR_2"/>
</dbReference>
<dbReference type="InterPro" id="IPR036445">
    <property type="entry name" value="GPCR_2_extracell_dom_sf"/>
</dbReference>
<feature type="transmembrane region" description="Helical" evidence="16">
    <location>
        <begin position="274"/>
        <end position="300"/>
    </location>
</feature>
<dbReference type="PRINTS" id="PR01352">
    <property type="entry name" value="GHRHRECEPTOR"/>
</dbReference>
<keyword evidence="12" id="KW-0807">Transducer</keyword>
<dbReference type="PROSITE" id="PS50261">
    <property type="entry name" value="G_PROTEIN_RECEP_F2_4"/>
    <property type="match status" value="1"/>
</dbReference>
<dbReference type="GO" id="GO:0008528">
    <property type="term" value="F:G protein-coupled peptide receptor activity"/>
    <property type="evidence" value="ECO:0007669"/>
    <property type="project" value="TreeGrafter"/>
</dbReference>
<feature type="transmembrane region" description="Helical" evidence="16">
    <location>
        <begin position="159"/>
        <end position="177"/>
    </location>
</feature>
<proteinExistence type="inferred from homology"/>
<name>A0A3Q3VQ44_MOLML</name>
<evidence type="ECO:0000256" key="9">
    <source>
        <dbReference type="ARBA" id="ARBA00023157"/>
    </source>
</evidence>
<keyword evidence="6 16" id="KW-1133">Transmembrane helix</keyword>
<keyword evidence="21" id="KW-1185">Reference proteome</keyword>
<feature type="domain" description="G-protein coupled receptors family 2 profile 2" evidence="19">
    <location>
        <begin position="122"/>
        <end position="373"/>
    </location>
</feature>
<dbReference type="STRING" id="94237.ENSMMOP00000000342"/>
<evidence type="ECO:0000256" key="10">
    <source>
        <dbReference type="ARBA" id="ARBA00023170"/>
    </source>
</evidence>
<dbReference type="GO" id="GO:0016520">
    <property type="term" value="F:growth hormone-releasing hormone receptor activity"/>
    <property type="evidence" value="ECO:0007669"/>
    <property type="project" value="TreeGrafter"/>
</dbReference>
<feature type="domain" description="G-protein coupled receptors family 2 profile 1" evidence="18">
    <location>
        <begin position="34"/>
        <end position="111"/>
    </location>
</feature>
<feature type="transmembrane region" description="Helical" evidence="16">
    <location>
        <begin position="349"/>
        <end position="372"/>
    </location>
</feature>
<dbReference type="PROSITE" id="PS00649">
    <property type="entry name" value="G_PROTEIN_RECEP_F2_1"/>
    <property type="match status" value="1"/>
</dbReference>
<evidence type="ECO:0000256" key="5">
    <source>
        <dbReference type="ARBA" id="ARBA00022729"/>
    </source>
</evidence>
<dbReference type="InterPro" id="IPR001879">
    <property type="entry name" value="GPCR_2_extracellular_dom"/>
</dbReference>
<dbReference type="SUPFAM" id="SSF111418">
    <property type="entry name" value="Hormone receptor domain"/>
    <property type="match status" value="1"/>
</dbReference>
<dbReference type="InterPro" id="IPR017983">
    <property type="entry name" value="GPCR_2_secretin-like_CS"/>
</dbReference>
<comment type="subcellular location">
    <subcellularLocation>
        <location evidence="1">Cell membrane</location>
        <topology evidence="1">Multi-pass membrane protein</topology>
    </subcellularLocation>
</comment>
<accession>A0A3Q3VQ44</accession>
<dbReference type="SMART" id="SM00008">
    <property type="entry name" value="HormR"/>
    <property type="match status" value="1"/>
</dbReference>
<keyword evidence="5 17" id="KW-0732">Signal</keyword>
<evidence type="ECO:0000256" key="15">
    <source>
        <dbReference type="ARBA" id="ARBA00079039"/>
    </source>
</evidence>
<evidence type="ECO:0000256" key="11">
    <source>
        <dbReference type="ARBA" id="ARBA00023180"/>
    </source>
</evidence>
<keyword evidence="7" id="KW-0297">G-protein coupled receptor</keyword>
<evidence type="ECO:0000256" key="14">
    <source>
        <dbReference type="ARBA" id="ARBA00071070"/>
    </source>
</evidence>
<dbReference type="PANTHER" id="PTHR45620:SF14">
    <property type="entry name" value="GROWTH HORMONE-RELEASING HORMONE RECEPTOR"/>
    <property type="match status" value="1"/>
</dbReference>
<evidence type="ECO:0000313" key="21">
    <source>
        <dbReference type="Proteomes" id="UP000261620"/>
    </source>
</evidence>
<dbReference type="GO" id="GO:0017046">
    <property type="term" value="F:peptide hormone binding"/>
    <property type="evidence" value="ECO:0007669"/>
    <property type="project" value="UniProtKB-ARBA"/>
</dbReference>
<feature type="chain" id="PRO_5018656440" description="Growth hormone-releasing hormone receptor" evidence="17">
    <location>
        <begin position="21"/>
        <end position="430"/>
    </location>
</feature>
<evidence type="ECO:0000256" key="17">
    <source>
        <dbReference type="SAM" id="SignalP"/>
    </source>
</evidence>
<dbReference type="GO" id="GO:0008284">
    <property type="term" value="P:positive regulation of cell population proliferation"/>
    <property type="evidence" value="ECO:0007669"/>
    <property type="project" value="UniProtKB-ARBA"/>
</dbReference>
<dbReference type="SUPFAM" id="SSF81321">
    <property type="entry name" value="Family A G protein-coupled receptor-like"/>
    <property type="match status" value="1"/>
</dbReference>
<dbReference type="GO" id="GO:0007166">
    <property type="term" value="P:cell surface receptor signaling pathway"/>
    <property type="evidence" value="ECO:0007669"/>
    <property type="project" value="InterPro"/>
</dbReference>
<dbReference type="PROSITE" id="PS50227">
    <property type="entry name" value="G_PROTEIN_RECEP_F2_3"/>
    <property type="match status" value="1"/>
</dbReference>
<dbReference type="Pfam" id="PF00002">
    <property type="entry name" value="7tm_2"/>
    <property type="match status" value="1"/>
</dbReference>
<dbReference type="FunFam" id="1.20.1070.10:FF:000114">
    <property type="entry name" value="Growth hormone releasing hormone receptor"/>
    <property type="match status" value="1"/>
</dbReference>
<evidence type="ECO:0000256" key="13">
    <source>
        <dbReference type="ARBA" id="ARBA00055347"/>
    </source>
</evidence>
<dbReference type="GO" id="GO:0007189">
    <property type="term" value="P:adenylate cyclase-activating G protein-coupled receptor signaling pathway"/>
    <property type="evidence" value="ECO:0007669"/>
    <property type="project" value="TreeGrafter"/>
</dbReference>
<evidence type="ECO:0000256" key="7">
    <source>
        <dbReference type="ARBA" id="ARBA00023040"/>
    </source>
</evidence>
<dbReference type="PROSITE" id="PS00650">
    <property type="entry name" value="G_PROTEIN_RECEP_F2_2"/>
    <property type="match status" value="1"/>
</dbReference>
<dbReference type="PANTHER" id="PTHR45620">
    <property type="entry name" value="PDF RECEPTOR-LIKE PROTEIN-RELATED"/>
    <property type="match status" value="1"/>
</dbReference>
<dbReference type="GO" id="GO:0005886">
    <property type="term" value="C:plasma membrane"/>
    <property type="evidence" value="ECO:0007669"/>
    <property type="project" value="UniProtKB-SubCell"/>
</dbReference>
<evidence type="ECO:0000259" key="18">
    <source>
        <dbReference type="PROSITE" id="PS50227"/>
    </source>
</evidence>
<feature type="signal peptide" evidence="17">
    <location>
        <begin position="1"/>
        <end position="20"/>
    </location>
</feature>
<dbReference type="Pfam" id="PF02793">
    <property type="entry name" value="HRM"/>
    <property type="match status" value="1"/>
</dbReference>
<comment type="similarity">
    <text evidence="2">Belongs to the G-protein coupled receptor 2 family.</text>
</comment>
<keyword evidence="11" id="KW-0325">Glycoprotein</keyword>
<dbReference type="FunFam" id="4.10.1240.10:FF:000014">
    <property type="entry name" value="Growth hormone-releasing hormone receptor 2"/>
    <property type="match status" value="1"/>
</dbReference>
<comment type="function">
    <text evidence="13">Receptor for GRF, coupled to G proteins which activate adenylyl cyclase. Stimulates somatotroph cell growth, growth hormone gene transcription and growth hormone secretion.</text>
</comment>
<keyword evidence="9" id="KW-1015">Disulfide bond</keyword>
<reference evidence="20" key="1">
    <citation type="submission" date="2025-08" db="UniProtKB">
        <authorList>
            <consortium name="Ensembl"/>
        </authorList>
    </citation>
    <scope>IDENTIFICATION</scope>
</reference>
<evidence type="ECO:0000256" key="16">
    <source>
        <dbReference type="SAM" id="Phobius"/>
    </source>
</evidence>
<evidence type="ECO:0000256" key="1">
    <source>
        <dbReference type="ARBA" id="ARBA00004651"/>
    </source>
</evidence>
<dbReference type="Gene3D" id="1.20.1070.10">
    <property type="entry name" value="Rhodopsin 7-helix transmembrane proteins"/>
    <property type="match status" value="1"/>
</dbReference>
<feature type="transmembrane region" description="Helical" evidence="16">
    <location>
        <begin position="320"/>
        <end position="337"/>
    </location>
</feature>
<dbReference type="InterPro" id="IPR000832">
    <property type="entry name" value="GPCR_2_secretin-like"/>
</dbReference>
<dbReference type="GO" id="GO:0019838">
    <property type="term" value="F:growth factor binding"/>
    <property type="evidence" value="ECO:0007669"/>
    <property type="project" value="TreeGrafter"/>
</dbReference>
<evidence type="ECO:0000313" key="20">
    <source>
        <dbReference type="Ensembl" id="ENSMMOP00000000342.1"/>
    </source>
</evidence>
<dbReference type="InterPro" id="IPR003288">
    <property type="entry name" value="GPCR_2_GHRH_rcpt"/>
</dbReference>
<feature type="transmembrane region" description="Helical" evidence="16">
    <location>
        <begin position="197"/>
        <end position="222"/>
    </location>
</feature>
<organism evidence="20 21">
    <name type="scientific">Mola mola</name>
    <name type="common">Ocean sunfish</name>
    <name type="synonym">Tetraodon mola</name>
    <dbReference type="NCBI Taxonomy" id="94237"/>
    <lineage>
        <taxon>Eukaryota</taxon>
        <taxon>Metazoa</taxon>
        <taxon>Chordata</taxon>
        <taxon>Craniata</taxon>
        <taxon>Vertebrata</taxon>
        <taxon>Euteleostomi</taxon>
        <taxon>Actinopterygii</taxon>
        <taxon>Neopterygii</taxon>
        <taxon>Teleostei</taxon>
        <taxon>Neoteleostei</taxon>
        <taxon>Acanthomorphata</taxon>
        <taxon>Eupercaria</taxon>
        <taxon>Tetraodontiformes</taxon>
        <taxon>Molidae</taxon>
        <taxon>Mola</taxon>
    </lineage>
</organism>
<evidence type="ECO:0000256" key="4">
    <source>
        <dbReference type="ARBA" id="ARBA00022692"/>
    </source>
</evidence>
<sequence length="430" mass="49778">TRTQWVLIFWLISALSSLHPECEFIFQLEEEERGCLQYVEEQGNRSTEGCRPFWDAVVCWPQAAVGESVQRACPAIFSLFKNKTGSVSRNCTSAGWSRPSPPYHIACSVDDDIPEQSYFTTVKLIYTVGYSVSLVVLTAAVFILLLFRRLRCARNFIHIQLFITFILKAMAVFIRDATLFSNDDTNHCTLSTFTCKASVVFCHYCVMANFFWLLVEALYLNSLLLSSFYHSRQCLWGFSLLGWGVPVLFIVLWIGSRLYFEDTECWDINEDSPYWWIIKGPIVVSITVNFMLFMNIIRILIQKLNPRLIQFNNSSQYRRLTKSTLLLIPLFGTHYMFFNFLPDYFNVNLRLFIELCMGSFQGLLVALLYCFLNQEVQKEVHMQWLRWQVRSYGVVSPKTLFLTGTSLQCVCFSFFLTSQQCCLQTVAGIL</sequence>
<dbReference type="Ensembl" id="ENSMMOT00000000347.1">
    <property type="protein sequence ID" value="ENSMMOP00000000342.1"/>
    <property type="gene ID" value="ENSMMOG00000000280.1"/>
</dbReference>
<evidence type="ECO:0000256" key="12">
    <source>
        <dbReference type="ARBA" id="ARBA00023224"/>
    </source>
</evidence>
<protein>
    <recommendedName>
        <fullName evidence="14">Growth hormone-releasing hormone receptor</fullName>
    </recommendedName>
    <alternativeName>
        <fullName evidence="15">Growth hormone-releasing factor receptor</fullName>
    </alternativeName>
</protein>
<dbReference type="GO" id="GO:0032868">
    <property type="term" value="P:response to insulin"/>
    <property type="evidence" value="ECO:0007669"/>
    <property type="project" value="UniProtKB-ARBA"/>
</dbReference>
<feature type="transmembrane region" description="Helical" evidence="16">
    <location>
        <begin position="234"/>
        <end position="254"/>
    </location>
</feature>
<evidence type="ECO:0000256" key="3">
    <source>
        <dbReference type="ARBA" id="ARBA00022475"/>
    </source>
</evidence>
<keyword evidence="4 16" id="KW-0812">Transmembrane</keyword>
<dbReference type="Proteomes" id="UP000261620">
    <property type="component" value="Unplaced"/>
</dbReference>
<evidence type="ECO:0000256" key="2">
    <source>
        <dbReference type="ARBA" id="ARBA00005314"/>
    </source>
</evidence>
<dbReference type="GO" id="GO:0040018">
    <property type="term" value="P:positive regulation of multicellular organism growth"/>
    <property type="evidence" value="ECO:0007669"/>
    <property type="project" value="UniProtKB-ARBA"/>
</dbReference>
<evidence type="ECO:0000256" key="8">
    <source>
        <dbReference type="ARBA" id="ARBA00023136"/>
    </source>
</evidence>
<dbReference type="PRINTS" id="PR00249">
    <property type="entry name" value="GPCRSECRETIN"/>
</dbReference>
<keyword evidence="10" id="KW-0675">Receptor</keyword>